<dbReference type="Gene3D" id="6.10.340.10">
    <property type="match status" value="1"/>
</dbReference>
<dbReference type="InterPro" id="IPR036890">
    <property type="entry name" value="HATPase_C_sf"/>
</dbReference>
<dbReference type="PROSITE" id="PS50885">
    <property type="entry name" value="HAMP"/>
    <property type="match status" value="1"/>
</dbReference>
<dbReference type="InterPro" id="IPR005467">
    <property type="entry name" value="His_kinase_dom"/>
</dbReference>
<protein>
    <recommendedName>
        <fullName evidence="3">histidine kinase</fullName>
        <ecNumber evidence="3">2.7.13.3</ecNumber>
    </recommendedName>
</protein>
<evidence type="ECO:0000256" key="14">
    <source>
        <dbReference type="SAM" id="Phobius"/>
    </source>
</evidence>
<feature type="transmembrane region" description="Helical" evidence="14">
    <location>
        <begin position="141"/>
        <end position="161"/>
    </location>
</feature>
<feature type="domain" description="HAMP" evidence="16">
    <location>
        <begin position="360"/>
        <end position="412"/>
    </location>
</feature>
<feature type="transmembrane region" description="Helical" evidence="14">
    <location>
        <begin position="193"/>
        <end position="213"/>
    </location>
</feature>
<dbReference type="GO" id="GO:0005524">
    <property type="term" value="F:ATP binding"/>
    <property type="evidence" value="ECO:0007669"/>
    <property type="project" value="UniProtKB-KW"/>
</dbReference>
<accession>A0A3E2W0T5</accession>
<keyword evidence="13 14" id="KW-0472">Membrane</keyword>
<evidence type="ECO:0000313" key="18">
    <source>
        <dbReference type="Proteomes" id="UP000260025"/>
    </source>
</evidence>
<dbReference type="PANTHER" id="PTHR45528:SF1">
    <property type="entry name" value="SENSOR HISTIDINE KINASE CPXA"/>
    <property type="match status" value="1"/>
</dbReference>
<dbReference type="AlphaFoldDB" id="A0A3E2W0T5"/>
<keyword evidence="12" id="KW-0902">Two-component regulatory system</keyword>
<evidence type="ECO:0000256" key="1">
    <source>
        <dbReference type="ARBA" id="ARBA00000085"/>
    </source>
</evidence>
<dbReference type="InterPro" id="IPR003661">
    <property type="entry name" value="HisK_dim/P_dom"/>
</dbReference>
<evidence type="ECO:0000259" key="15">
    <source>
        <dbReference type="PROSITE" id="PS50109"/>
    </source>
</evidence>
<feature type="transmembrane region" description="Helical" evidence="14">
    <location>
        <begin position="337"/>
        <end position="358"/>
    </location>
</feature>
<reference evidence="17 18" key="1">
    <citation type="submission" date="2018-08" db="EMBL/GenBank/DDBJ databases">
        <title>A genome reference for cultivated species of the human gut microbiota.</title>
        <authorList>
            <person name="Zou Y."/>
            <person name="Xue W."/>
            <person name="Luo G."/>
        </authorList>
    </citation>
    <scope>NUCLEOTIDE SEQUENCE [LARGE SCALE GENOMIC DNA]</scope>
    <source>
        <strain evidence="17 18">OF01-2LB</strain>
    </source>
</reference>
<dbReference type="PANTHER" id="PTHR45528">
    <property type="entry name" value="SENSOR HISTIDINE KINASE CPXA"/>
    <property type="match status" value="1"/>
</dbReference>
<evidence type="ECO:0000256" key="8">
    <source>
        <dbReference type="ARBA" id="ARBA00022741"/>
    </source>
</evidence>
<dbReference type="EMBL" id="QVEV01000004">
    <property type="protein sequence ID" value="RGC17583.1"/>
    <property type="molecule type" value="Genomic_DNA"/>
</dbReference>
<dbReference type="InterPro" id="IPR050398">
    <property type="entry name" value="HssS/ArlS-like"/>
</dbReference>
<dbReference type="RefSeq" id="WP_117442160.1">
    <property type="nucleotide sequence ID" value="NZ_JAJFEN010000002.1"/>
</dbReference>
<name>A0A3E2W0T5_CLOIN</name>
<keyword evidence="11 14" id="KW-1133">Transmembrane helix</keyword>
<dbReference type="SMART" id="SM00388">
    <property type="entry name" value="HisKA"/>
    <property type="match status" value="1"/>
</dbReference>
<dbReference type="GO" id="GO:0000155">
    <property type="term" value="F:phosphorelay sensor kinase activity"/>
    <property type="evidence" value="ECO:0007669"/>
    <property type="project" value="InterPro"/>
</dbReference>
<evidence type="ECO:0000256" key="3">
    <source>
        <dbReference type="ARBA" id="ARBA00012438"/>
    </source>
</evidence>
<dbReference type="CDD" id="cd00082">
    <property type="entry name" value="HisKA"/>
    <property type="match status" value="1"/>
</dbReference>
<dbReference type="SUPFAM" id="SSF47384">
    <property type="entry name" value="Homodimeric domain of signal transducing histidine kinase"/>
    <property type="match status" value="1"/>
</dbReference>
<evidence type="ECO:0000256" key="9">
    <source>
        <dbReference type="ARBA" id="ARBA00022777"/>
    </source>
</evidence>
<dbReference type="Pfam" id="PF00512">
    <property type="entry name" value="HisKA"/>
    <property type="match status" value="1"/>
</dbReference>
<dbReference type="InterPro" id="IPR003660">
    <property type="entry name" value="HAMP_dom"/>
</dbReference>
<evidence type="ECO:0000256" key="6">
    <source>
        <dbReference type="ARBA" id="ARBA00022679"/>
    </source>
</evidence>
<evidence type="ECO:0000259" key="16">
    <source>
        <dbReference type="PROSITE" id="PS50885"/>
    </source>
</evidence>
<dbReference type="PROSITE" id="PS50109">
    <property type="entry name" value="HIS_KIN"/>
    <property type="match status" value="1"/>
</dbReference>
<comment type="catalytic activity">
    <reaction evidence="1">
        <text>ATP + protein L-histidine = ADP + protein N-phospho-L-histidine.</text>
        <dbReference type="EC" id="2.7.13.3"/>
    </reaction>
</comment>
<sequence>MNKRKNGWFLKTYVLLTVAAITFFTVYAFRYDVLDFLYKKGYVEFETKESMEKKLKPVIEEKYIYPENINDVTNKLNELFPDYDYHIWSTIYGEKKKVHVYETGYDYIEETQHYRETIDITFARGILSVQIHPKITSYLNAYRLFCLVNAIIISFIMIILYRYEQKNSKLKTVLYHLWNQPKLQRLHKLSTELLLVSIGTILFVSFMLVFLYIGRDVPIAFMRELQLYEHALDEQAAVIQEKLRNIDISKGNNTEIEKILKNNLPDTTFSFIEVIPNKKDKIYEYSYMNEMYENNDLYILNHTYALIADINYTYIMENDQGFVQLSINYYPYLNYTFPYLIVSVILSFSYLLIFLQLFMRNKIKAIQLIQKDTSILAGGDWSHTFQYYGSDEIGQLSDELRSMQKSFYNNMQNEKIAMKANQELITTLSHDLRTPLTSLLGYLELIRYREGSVEMKREYLDRSLLKVEQIRSLSDKMFEYFLVFEKEESLNLEVQPLSNLLNYIRENIEFMQQDDMNITYTLEDEHYQIACNIEMLQRAMDNLFSNMHKYADHSATAIVRGICEGNQYQLYMSNQIRIDDEKVESNRIGLKSVEKIIMMHNGTVNIDVKENTFTVVLELPLVIAE</sequence>
<proteinExistence type="predicted"/>
<feature type="domain" description="Histidine kinase" evidence="15">
    <location>
        <begin position="427"/>
        <end position="623"/>
    </location>
</feature>
<evidence type="ECO:0000256" key="7">
    <source>
        <dbReference type="ARBA" id="ARBA00022692"/>
    </source>
</evidence>
<keyword evidence="10" id="KW-0067">ATP-binding</keyword>
<keyword evidence="9 17" id="KW-0418">Kinase</keyword>
<evidence type="ECO:0000256" key="5">
    <source>
        <dbReference type="ARBA" id="ARBA00022553"/>
    </source>
</evidence>
<gene>
    <name evidence="17" type="ORF">DXA38_04545</name>
</gene>
<keyword evidence="4" id="KW-1003">Cell membrane</keyword>
<dbReference type="Gene3D" id="3.30.565.10">
    <property type="entry name" value="Histidine kinase-like ATPase, C-terminal domain"/>
    <property type="match status" value="1"/>
</dbReference>
<evidence type="ECO:0000256" key="2">
    <source>
        <dbReference type="ARBA" id="ARBA00004651"/>
    </source>
</evidence>
<dbReference type="InterPro" id="IPR036097">
    <property type="entry name" value="HisK_dim/P_sf"/>
</dbReference>
<comment type="subcellular location">
    <subcellularLocation>
        <location evidence="2">Cell membrane</location>
        <topology evidence="2">Multi-pass membrane protein</topology>
    </subcellularLocation>
</comment>
<dbReference type="EC" id="2.7.13.3" evidence="3"/>
<dbReference type="Proteomes" id="UP000260025">
    <property type="component" value="Unassembled WGS sequence"/>
</dbReference>
<keyword evidence="5" id="KW-0597">Phosphoprotein</keyword>
<evidence type="ECO:0000313" key="17">
    <source>
        <dbReference type="EMBL" id="RGC17583.1"/>
    </source>
</evidence>
<dbReference type="GO" id="GO:0005886">
    <property type="term" value="C:plasma membrane"/>
    <property type="evidence" value="ECO:0007669"/>
    <property type="project" value="UniProtKB-SubCell"/>
</dbReference>
<comment type="caution">
    <text evidence="17">The sequence shown here is derived from an EMBL/GenBank/DDBJ whole genome shotgun (WGS) entry which is preliminary data.</text>
</comment>
<keyword evidence="6" id="KW-0808">Transferase</keyword>
<evidence type="ECO:0000256" key="4">
    <source>
        <dbReference type="ARBA" id="ARBA00022475"/>
    </source>
</evidence>
<keyword evidence="8" id="KW-0547">Nucleotide-binding</keyword>
<evidence type="ECO:0000256" key="11">
    <source>
        <dbReference type="ARBA" id="ARBA00022989"/>
    </source>
</evidence>
<organism evidence="17 18">
    <name type="scientific">Clostridium innocuum</name>
    <dbReference type="NCBI Taxonomy" id="1522"/>
    <lineage>
        <taxon>Bacteria</taxon>
        <taxon>Bacillati</taxon>
        <taxon>Bacillota</taxon>
        <taxon>Clostridia</taxon>
        <taxon>Eubacteriales</taxon>
        <taxon>Clostridiaceae</taxon>
        <taxon>Clostridium</taxon>
    </lineage>
</organism>
<evidence type="ECO:0000256" key="10">
    <source>
        <dbReference type="ARBA" id="ARBA00022840"/>
    </source>
</evidence>
<evidence type="ECO:0000256" key="12">
    <source>
        <dbReference type="ARBA" id="ARBA00023012"/>
    </source>
</evidence>
<feature type="transmembrane region" description="Helical" evidence="14">
    <location>
        <begin position="12"/>
        <end position="29"/>
    </location>
</feature>
<keyword evidence="7 14" id="KW-0812">Transmembrane</keyword>
<dbReference type="OrthoDB" id="84942at2"/>
<dbReference type="SUPFAM" id="SSF55874">
    <property type="entry name" value="ATPase domain of HSP90 chaperone/DNA topoisomerase II/histidine kinase"/>
    <property type="match status" value="1"/>
</dbReference>
<evidence type="ECO:0000256" key="13">
    <source>
        <dbReference type="ARBA" id="ARBA00023136"/>
    </source>
</evidence>
<dbReference type="Gene3D" id="1.10.287.130">
    <property type="match status" value="1"/>
</dbReference>